<gene>
    <name evidence="1" type="ORF">A3I33_02750</name>
</gene>
<dbReference type="Gene3D" id="1.10.1510.10">
    <property type="entry name" value="Uncharacterised protein YqeY/AIM41 PF09424, N-terminal domain"/>
    <property type="match status" value="1"/>
</dbReference>
<dbReference type="InterPro" id="IPR023168">
    <property type="entry name" value="GatB_Yqey_C_2"/>
</dbReference>
<protein>
    <recommendedName>
        <fullName evidence="3">Glutamyl-tRNA amidotransferase</fullName>
    </recommendedName>
</protein>
<organism evidence="1 2">
    <name type="scientific">Candidatus Colwellbacteria bacterium RIFCSPLOWO2_02_FULL_45_11</name>
    <dbReference type="NCBI Taxonomy" id="1797692"/>
    <lineage>
        <taxon>Bacteria</taxon>
        <taxon>Candidatus Colwelliibacteriota</taxon>
    </lineage>
</organism>
<evidence type="ECO:0000313" key="1">
    <source>
        <dbReference type="EMBL" id="OGY60518.1"/>
    </source>
</evidence>
<reference evidence="1 2" key="1">
    <citation type="journal article" date="2016" name="Nat. Commun.">
        <title>Thousands of microbial genomes shed light on interconnected biogeochemical processes in an aquifer system.</title>
        <authorList>
            <person name="Anantharaman K."/>
            <person name="Brown C.T."/>
            <person name="Hug L.A."/>
            <person name="Sharon I."/>
            <person name="Castelle C.J."/>
            <person name="Probst A.J."/>
            <person name="Thomas B.C."/>
            <person name="Singh A."/>
            <person name="Wilkins M.J."/>
            <person name="Karaoz U."/>
            <person name="Brodie E.L."/>
            <person name="Williams K.H."/>
            <person name="Hubbard S.S."/>
            <person name="Banfield J.F."/>
        </authorList>
    </citation>
    <scope>NUCLEOTIDE SEQUENCE [LARGE SCALE GENOMIC DNA]</scope>
</reference>
<dbReference type="GO" id="GO:0016884">
    <property type="term" value="F:carbon-nitrogen ligase activity, with glutamine as amido-N-donor"/>
    <property type="evidence" value="ECO:0007669"/>
    <property type="project" value="InterPro"/>
</dbReference>
<dbReference type="EMBL" id="MHJA01000030">
    <property type="protein sequence ID" value="OGY60518.1"/>
    <property type="molecule type" value="Genomic_DNA"/>
</dbReference>
<proteinExistence type="predicted"/>
<dbReference type="PANTHER" id="PTHR28055">
    <property type="entry name" value="ALTERED INHERITANCE OF MITOCHONDRIA PROTEIN 41, MITOCHONDRIAL"/>
    <property type="match status" value="1"/>
</dbReference>
<name>A0A1G1Z7B9_9BACT</name>
<dbReference type="Pfam" id="PF09424">
    <property type="entry name" value="YqeY"/>
    <property type="match status" value="1"/>
</dbReference>
<evidence type="ECO:0008006" key="3">
    <source>
        <dbReference type="Google" id="ProtNLM"/>
    </source>
</evidence>
<dbReference type="AlphaFoldDB" id="A0A1G1Z7B9"/>
<dbReference type="Proteomes" id="UP000176544">
    <property type="component" value="Unassembled WGS sequence"/>
</dbReference>
<evidence type="ECO:0000313" key="2">
    <source>
        <dbReference type="Proteomes" id="UP000176544"/>
    </source>
</evidence>
<dbReference type="STRING" id="1797692.A3I33_02750"/>
<accession>A0A1G1Z7B9</accession>
<dbReference type="InterPro" id="IPR003789">
    <property type="entry name" value="Asn/Gln_tRNA_amidoTrase-B-like"/>
</dbReference>
<dbReference type="SUPFAM" id="SSF89095">
    <property type="entry name" value="GatB/YqeY motif"/>
    <property type="match status" value="1"/>
</dbReference>
<dbReference type="Gene3D" id="1.10.10.410">
    <property type="match status" value="1"/>
</dbReference>
<dbReference type="InterPro" id="IPR042184">
    <property type="entry name" value="YqeY/Aim41_N"/>
</dbReference>
<dbReference type="InterPro" id="IPR019004">
    <property type="entry name" value="YqeY/Aim41"/>
</dbReference>
<sequence length="151" mass="16392">MSLIDDFRSGITEALKTKDARRAETLRGLLASAHNEEIAKRSKGNAGELSDEEVIAVLQKEAKKRREAIEIYGKAGRHDLEGKEKEELAIIESYLPPALGDSEIEEIVRKAISSGAEDFGKVMGAVMKEVAGRADSRVVTEIVKKNLGGGE</sequence>
<dbReference type="PANTHER" id="PTHR28055:SF1">
    <property type="entry name" value="ALTERED INHERITANCE OF MITOCHONDRIA PROTEIN 41, MITOCHONDRIAL"/>
    <property type="match status" value="1"/>
</dbReference>
<comment type="caution">
    <text evidence="1">The sequence shown here is derived from an EMBL/GenBank/DDBJ whole genome shotgun (WGS) entry which is preliminary data.</text>
</comment>